<reference evidence="1" key="1">
    <citation type="submission" date="2022-05" db="EMBL/GenBank/DDBJ databases">
        <title>Chromosome-level genome of Chaenocephalus aceratus.</title>
        <authorList>
            <person name="Park H."/>
        </authorList>
    </citation>
    <scope>NUCLEOTIDE SEQUENCE</scope>
    <source>
        <strain evidence="1">KU_202001</strain>
    </source>
</reference>
<evidence type="ECO:0000313" key="1">
    <source>
        <dbReference type="EMBL" id="KAI4821233.1"/>
    </source>
</evidence>
<comment type="caution">
    <text evidence="1">The sequence shown here is derived from an EMBL/GenBank/DDBJ whole genome shotgun (WGS) entry which is preliminary data.</text>
</comment>
<protein>
    <submittedName>
        <fullName evidence="1">Uncharacterized protein</fullName>
    </submittedName>
</protein>
<sequence length="614" mass="68747">TMVDALRELAVPAELCRSFLRLAEANTSRTVETCGILCGKLTRNAFTVTHVIVPKQTGGPDYCDTENEEELFLIQDQYDLITLGWIHTHPTQTAFLSSVDLHTHCSYQMMMPEAIAIVCSPKFNEIGYFNLTDRGTNEISTCKQKGFHPHSKDPPLFTHAGHVNITDDTVSMMDLRYITCSEYTHFYGGKKSEIPQANFRRLPFDHCSLSLQPFEYPVCTDEGVVFDLLSIIPWIKRYGTNPISGEAVEQLNIKTKSFKDLLTDESFTRKDIIVLQDPTNLDKFNVSDFFHVKNNLKLLDPDEEKGQAAPVLPPENHQHGDQGDLSGAVQRLQGGRAPGFHYEGASGQEDRQTERCSLLYGQSFCLLHINSHDSCNNTHAIADDTVRYQYVKKKGYVRLHTNKGDLNLELNCDKVPKAGENFIGLCKKGYYDGTVFHRSIKELHGGESFWGKPFKDEFRPKPCLTLAEGFITFRSCAYLDRKHTIFGRIVGGFEALTAMENVESDVKSDKPKSEIKIITATVFVDPYEEADAQIAAERAQELQKQEDEKEQTSIARKKAKGEEAPKTFKAGVGKYINPATTKRPVAVDESGPSTSGAVPKKSKGKTNLGDFSSW</sequence>
<evidence type="ECO:0000313" key="2">
    <source>
        <dbReference type="Proteomes" id="UP001057452"/>
    </source>
</evidence>
<gene>
    <name evidence="1" type="ORF">KUCAC02_029175</name>
</gene>
<feature type="non-terminal residue" evidence="1">
    <location>
        <position position="1"/>
    </location>
</feature>
<accession>A0ACB9X435</accession>
<name>A0ACB9X435_CHAAC</name>
<dbReference type="Proteomes" id="UP001057452">
    <property type="component" value="Chromosome 9"/>
</dbReference>
<organism evidence="1 2">
    <name type="scientific">Chaenocephalus aceratus</name>
    <name type="common">Blackfin icefish</name>
    <name type="synonym">Chaenichthys aceratus</name>
    <dbReference type="NCBI Taxonomy" id="36190"/>
    <lineage>
        <taxon>Eukaryota</taxon>
        <taxon>Metazoa</taxon>
        <taxon>Chordata</taxon>
        <taxon>Craniata</taxon>
        <taxon>Vertebrata</taxon>
        <taxon>Euteleostomi</taxon>
        <taxon>Actinopterygii</taxon>
        <taxon>Neopterygii</taxon>
        <taxon>Teleostei</taxon>
        <taxon>Neoteleostei</taxon>
        <taxon>Acanthomorphata</taxon>
        <taxon>Eupercaria</taxon>
        <taxon>Perciformes</taxon>
        <taxon>Notothenioidei</taxon>
        <taxon>Channichthyidae</taxon>
        <taxon>Chaenocephalus</taxon>
    </lineage>
</organism>
<dbReference type="EMBL" id="CM043793">
    <property type="protein sequence ID" value="KAI4821233.1"/>
    <property type="molecule type" value="Genomic_DNA"/>
</dbReference>
<proteinExistence type="predicted"/>
<keyword evidence="2" id="KW-1185">Reference proteome</keyword>